<dbReference type="InterPro" id="IPR035992">
    <property type="entry name" value="Ricin_B-like_lectins"/>
</dbReference>
<evidence type="ECO:0000313" key="3">
    <source>
        <dbReference type="Proteomes" id="UP001209540"/>
    </source>
</evidence>
<evidence type="ECO:0000259" key="1">
    <source>
        <dbReference type="SMART" id="SM00458"/>
    </source>
</evidence>
<comment type="caution">
    <text evidence="2">The sequence shown here is derived from an EMBL/GenBank/DDBJ whole genome shotgun (WGS) entry which is preliminary data.</text>
</comment>
<keyword evidence="3" id="KW-1185">Reference proteome</keyword>
<dbReference type="Pfam" id="PF12585">
    <property type="entry name" value="DUF3759"/>
    <property type="match status" value="1"/>
</dbReference>
<feature type="domain" description="Ricin B lectin" evidence="1">
    <location>
        <begin position="10"/>
        <end position="143"/>
    </location>
</feature>
<dbReference type="SMART" id="SM00458">
    <property type="entry name" value="RICIN"/>
    <property type="match status" value="1"/>
</dbReference>
<protein>
    <submittedName>
        <fullName evidence="2">Ricin B lectin domain-containing protein</fullName>
    </submittedName>
</protein>
<dbReference type="InterPro" id="IPR000772">
    <property type="entry name" value="Ricin_B_lectin"/>
</dbReference>
<accession>A0AAD5PH54</accession>
<sequence length="285" mass="32850">MTFSEDFPNGFFFLRTKGSTMAIDVNGGDMTNDASIIIWTQKMTDSINQLWMHEDGFLINKKSGLVMDVKGGDLKKDKSLIQYARKAGLAVNQRWSYKDGYIFPQAAPHLVMDIRGGSDYKEASNIYITNRDPRSPSQQWLIQPFDNERSKQDLSLLRPPAHERHFEFPRPEQLYDYYRVVYLEQQKQKADLTPEELAGAAAFKGIKMFIMDQKRKKEPIHVSHARDTLQLLVTQEAKRLLAEKKAMTTSTTTIIPEWSSLNTPLFIRMAEQSAASYFSREYEMS</sequence>
<gene>
    <name evidence="2" type="ORF">BDA99DRAFT_501004</name>
</gene>
<dbReference type="Proteomes" id="UP001209540">
    <property type="component" value="Unassembled WGS sequence"/>
</dbReference>
<dbReference type="Pfam" id="PF00652">
    <property type="entry name" value="Ricin_B_lectin"/>
    <property type="match status" value="1"/>
</dbReference>
<dbReference type="AlphaFoldDB" id="A0AAD5PH54"/>
<dbReference type="CDD" id="cd23454">
    <property type="entry name" value="beta-trefoil_Ricin_GllA-1"/>
    <property type="match status" value="1"/>
</dbReference>
<reference evidence="2" key="2">
    <citation type="submission" date="2023-02" db="EMBL/GenBank/DDBJ databases">
        <authorList>
            <consortium name="DOE Joint Genome Institute"/>
            <person name="Mondo S.J."/>
            <person name="Chang Y."/>
            <person name="Wang Y."/>
            <person name="Ahrendt S."/>
            <person name="Andreopoulos W."/>
            <person name="Barry K."/>
            <person name="Beard J."/>
            <person name="Benny G.L."/>
            <person name="Blankenship S."/>
            <person name="Bonito G."/>
            <person name="Cuomo C."/>
            <person name="Desiro A."/>
            <person name="Gervers K.A."/>
            <person name="Hundley H."/>
            <person name="Kuo A."/>
            <person name="LaButti K."/>
            <person name="Lang B.F."/>
            <person name="Lipzen A."/>
            <person name="O'Donnell K."/>
            <person name="Pangilinan J."/>
            <person name="Reynolds N."/>
            <person name="Sandor L."/>
            <person name="Smith M.W."/>
            <person name="Tsang A."/>
            <person name="Grigoriev I.V."/>
            <person name="Stajich J.E."/>
            <person name="Spatafora J.W."/>
        </authorList>
    </citation>
    <scope>NUCLEOTIDE SEQUENCE</scope>
    <source>
        <strain evidence="2">RSA 2281</strain>
    </source>
</reference>
<reference evidence="2" key="1">
    <citation type="journal article" date="2022" name="IScience">
        <title>Evolution of zygomycete secretomes and the origins of terrestrial fungal ecologies.</title>
        <authorList>
            <person name="Chang Y."/>
            <person name="Wang Y."/>
            <person name="Mondo S."/>
            <person name="Ahrendt S."/>
            <person name="Andreopoulos W."/>
            <person name="Barry K."/>
            <person name="Beard J."/>
            <person name="Benny G.L."/>
            <person name="Blankenship S."/>
            <person name="Bonito G."/>
            <person name="Cuomo C."/>
            <person name="Desiro A."/>
            <person name="Gervers K.A."/>
            <person name="Hundley H."/>
            <person name="Kuo A."/>
            <person name="LaButti K."/>
            <person name="Lang B.F."/>
            <person name="Lipzen A."/>
            <person name="O'Donnell K."/>
            <person name="Pangilinan J."/>
            <person name="Reynolds N."/>
            <person name="Sandor L."/>
            <person name="Smith M.E."/>
            <person name="Tsang A."/>
            <person name="Grigoriev I.V."/>
            <person name="Stajich J.E."/>
            <person name="Spatafora J.W."/>
        </authorList>
    </citation>
    <scope>NUCLEOTIDE SEQUENCE</scope>
    <source>
        <strain evidence="2">RSA 2281</strain>
    </source>
</reference>
<dbReference type="EMBL" id="JAIXMP010000006">
    <property type="protein sequence ID" value="KAI9271797.1"/>
    <property type="molecule type" value="Genomic_DNA"/>
</dbReference>
<dbReference type="InterPro" id="IPR022234">
    <property type="entry name" value="DUF3759"/>
</dbReference>
<name>A0AAD5PH54_9FUNG</name>
<proteinExistence type="predicted"/>
<dbReference type="Gene3D" id="2.80.10.50">
    <property type="match status" value="1"/>
</dbReference>
<dbReference type="SUPFAM" id="SSF50370">
    <property type="entry name" value="Ricin B-like lectins"/>
    <property type="match status" value="1"/>
</dbReference>
<dbReference type="PROSITE" id="PS50231">
    <property type="entry name" value="RICIN_B_LECTIN"/>
    <property type="match status" value="1"/>
</dbReference>
<organism evidence="2 3">
    <name type="scientific">Phascolomyces articulosus</name>
    <dbReference type="NCBI Taxonomy" id="60185"/>
    <lineage>
        <taxon>Eukaryota</taxon>
        <taxon>Fungi</taxon>
        <taxon>Fungi incertae sedis</taxon>
        <taxon>Mucoromycota</taxon>
        <taxon>Mucoromycotina</taxon>
        <taxon>Mucoromycetes</taxon>
        <taxon>Mucorales</taxon>
        <taxon>Lichtheimiaceae</taxon>
        <taxon>Phascolomyces</taxon>
    </lineage>
</organism>
<evidence type="ECO:0000313" key="2">
    <source>
        <dbReference type="EMBL" id="KAI9271797.1"/>
    </source>
</evidence>